<gene>
    <name evidence="2" type="ORF">VHUM_00251</name>
</gene>
<protein>
    <submittedName>
        <fullName evidence="2">Uncharacterized protein</fullName>
    </submittedName>
</protein>
<feature type="compositionally biased region" description="Low complexity" evidence="1">
    <location>
        <begin position="66"/>
        <end position="76"/>
    </location>
</feature>
<evidence type="ECO:0000313" key="2">
    <source>
        <dbReference type="EMBL" id="TXT15748.1"/>
    </source>
</evidence>
<feature type="compositionally biased region" description="Low complexity" evidence="1">
    <location>
        <begin position="17"/>
        <end position="37"/>
    </location>
</feature>
<feature type="region of interest" description="Disordered" evidence="1">
    <location>
        <begin position="1"/>
        <end position="144"/>
    </location>
</feature>
<evidence type="ECO:0000313" key="3">
    <source>
        <dbReference type="Proteomes" id="UP000473826"/>
    </source>
</evidence>
<feature type="compositionally biased region" description="Low complexity" evidence="1">
    <location>
        <begin position="45"/>
        <end position="55"/>
    </location>
</feature>
<proteinExistence type="predicted"/>
<keyword evidence="3" id="KW-1185">Reference proteome</keyword>
<dbReference type="Proteomes" id="UP000473826">
    <property type="component" value="Unassembled WGS sequence"/>
</dbReference>
<feature type="compositionally biased region" description="Polar residues" evidence="1">
    <location>
        <begin position="1"/>
        <end position="10"/>
    </location>
</feature>
<name>A0A7D8V5Y4_VANHU</name>
<dbReference type="AlphaFoldDB" id="A0A7D8V5Y4"/>
<accession>A0A7D8V5Y4</accession>
<sequence>MFKSRSSTRSGHPPCWATNASTRRSARATSVAPSTSSFRSTDPDTSVVSPRCSRPSTRRSRPPSGPRTSGRVSSRSAGSLCATCRPLPSATFVSPTPPSASPSQTRVTRRSCRTRPAARCSRSSSTTSTSPRRVCCRTLPTTRD</sequence>
<feature type="compositionally biased region" description="Low complexity" evidence="1">
    <location>
        <begin position="114"/>
        <end position="138"/>
    </location>
</feature>
<reference evidence="2 3" key="1">
    <citation type="journal article" date="2019" name="PLoS Genet.">
        <title>Convergent evolution of linked mating-type loci in basidiomycete fungi.</title>
        <authorList>
            <person name="Sun S."/>
            <person name="Coelho M.A."/>
            <person name="Heitman J."/>
            <person name="Nowrousian M."/>
        </authorList>
    </citation>
    <scope>NUCLEOTIDE SEQUENCE [LARGE SCALE GENOMIC DNA]</scope>
    <source>
        <strain evidence="2 3">CBS 4282</strain>
    </source>
</reference>
<dbReference type="EMBL" id="QKWK01000001">
    <property type="protein sequence ID" value="TXT15748.1"/>
    <property type="molecule type" value="Genomic_DNA"/>
</dbReference>
<organism evidence="2 3">
    <name type="scientific">Vanrija humicola</name>
    <name type="common">Yeast</name>
    <name type="synonym">Cryptococcus humicola</name>
    <dbReference type="NCBI Taxonomy" id="5417"/>
    <lineage>
        <taxon>Eukaryota</taxon>
        <taxon>Fungi</taxon>
        <taxon>Dikarya</taxon>
        <taxon>Basidiomycota</taxon>
        <taxon>Agaricomycotina</taxon>
        <taxon>Tremellomycetes</taxon>
        <taxon>Trichosporonales</taxon>
        <taxon>Trichosporonaceae</taxon>
        <taxon>Vanrija</taxon>
    </lineage>
</organism>
<evidence type="ECO:0000256" key="1">
    <source>
        <dbReference type="SAM" id="MobiDB-lite"/>
    </source>
</evidence>
<comment type="caution">
    <text evidence="2">The sequence shown here is derived from an EMBL/GenBank/DDBJ whole genome shotgun (WGS) entry which is preliminary data.</text>
</comment>